<dbReference type="Proteomes" id="UP000199109">
    <property type="component" value="Unassembled WGS sequence"/>
</dbReference>
<dbReference type="AlphaFoldDB" id="A0A1G7ABA9"/>
<sequence length="149" mass="17424">MALSERPDTKINNMEYINETLLLFPATVRFRETYPELVQKWERQIATDHCGPDLYFCLSALDDYPRLRAFLDSREYLFDFAINAHILYDTFMSRFVLNGYDEGQAVELANREIRSVYRSLDDSTGIMEDPLGSLYFELFEFENGSVGQD</sequence>
<name>A0A1G7ABA9_9FLAO</name>
<evidence type="ECO:0000313" key="2">
    <source>
        <dbReference type="Proteomes" id="UP000199109"/>
    </source>
</evidence>
<protein>
    <submittedName>
        <fullName evidence="1">Uncharacterized protein</fullName>
    </submittedName>
</protein>
<accession>A0A1G7ABA9</accession>
<proteinExistence type="predicted"/>
<organism evidence="1 2">
    <name type="scientific">Pricia antarctica</name>
    <dbReference type="NCBI Taxonomy" id="641691"/>
    <lineage>
        <taxon>Bacteria</taxon>
        <taxon>Pseudomonadati</taxon>
        <taxon>Bacteroidota</taxon>
        <taxon>Flavobacteriia</taxon>
        <taxon>Flavobacteriales</taxon>
        <taxon>Flavobacteriaceae</taxon>
        <taxon>Pricia</taxon>
    </lineage>
</organism>
<evidence type="ECO:0000313" key="1">
    <source>
        <dbReference type="EMBL" id="SDE12089.1"/>
    </source>
</evidence>
<reference evidence="1 2" key="1">
    <citation type="submission" date="2016-10" db="EMBL/GenBank/DDBJ databases">
        <authorList>
            <person name="de Groot N.N."/>
        </authorList>
    </citation>
    <scope>NUCLEOTIDE SEQUENCE [LARGE SCALE GENOMIC DNA]</scope>
    <source>
        <strain evidence="1 2">DSM 23421</strain>
    </source>
</reference>
<gene>
    <name evidence="1" type="ORF">SAMN05421636_103311</name>
</gene>
<keyword evidence="2" id="KW-1185">Reference proteome</keyword>
<dbReference type="OrthoDB" id="1177977at2"/>
<dbReference type="EMBL" id="FNAO01000003">
    <property type="protein sequence ID" value="SDE12089.1"/>
    <property type="molecule type" value="Genomic_DNA"/>
</dbReference>